<gene>
    <name evidence="3" type="ORF">Phou_016050</name>
</gene>
<keyword evidence="2" id="KW-1133">Transmembrane helix</keyword>
<evidence type="ECO:0000256" key="1">
    <source>
        <dbReference type="SAM" id="MobiDB-lite"/>
    </source>
</evidence>
<dbReference type="NCBIfam" id="NF038083">
    <property type="entry name" value="CU044_5270_fam"/>
    <property type="match status" value="1"/>
</dbReference>
<organism evidence="3 4">
    <name type="scientific">Phytohabitans houttuyneae</name>
    <dbReference type="NCBI Taxonomy" id="1076126"/>
    <lineage>
        <taxon>Bacteria</taxon>
        <taxon>Bacillati</taxon>
        <taxon>Actinomycetota</taxon>
        <taxon>Actinomycetes</taxon>
        <taxon>Micromonosporales</taxon>
        <taxon>Micromonosporaceae</taxon>
    </lineage>
</organism>
<evidence type="ECO:0008006" key="5">
    <source>
        <dbReference type="Google" id="ProtNLM"/>
    </source>
</evidence>
<dbReference type="RefSeq" id="WP_173054822.1">
    <property type="nucleotide sequence ID" value="NZ_BAABGO010000075.1"/>
</dbReference>
<accession>A0A6V8K9L8</accession>
<dbReference type="AlphaFoldDB" id="A0A6V8K9L8"/>
<proteinExistence type="predicted"/>
<keyword evidence="2" id="KW-0812">Transmembrane</keyword>
<feature type="region of interest" description="Disordered" evidence="1">
    <location>
        <begin position="1"/>
        <end position="30"/>
    </location>
</feature>
<reference evidence="3 4" key="2">
    <citation type="submission" date="2020-03" db="EMBL/GenBank/DDBJ databases">
        <authorList>
            <person name="Ichikawa N."/>
            <person name="Kimura A."/>
            <person name="Kitahashi Y."/>
            <person name="Uohara A."/>
        </authorList>
    </citation>
    <scope>NUCLEOTIDE SEQUENCE [LARGE SCALE GENOMIC DNA]</scope>
    <source>
        <strain evidence="3 4">NBRC 108639</strain>
    </source>
</reference>
<reference evidence="3 4" key="1">
    <citation type="submission" date="2020-03" db="EMBL/GenBank/DDBJ databases">
        <title>Whole genome shotgun sequence of Phytohabitans houttuyneae NBRC 108639.</title>
        <authorList>
            <person name="Komaki H."/>
            <person name="Tamura T."/>
        </authorList>
    </citation>
    <scope>NUCLEOTIDE SEQUENCE [LARGE SCALE GENOMIC DNA]</scope>
    <source>
        <strain evidence="3 4">NBRC 108639</strain>
    </source>
</reference>
<dbReference type="Proteomes" id="UP000482800">
    <property type="component" value="Unassembled WGS sequence"/>
</dbReference>
<sequence>MSDDDVLRQLREEWEPRAAASPRGWNPDPRVQANSLARLAELSRDRQMAAGEQARLPRRSSRKQRLTLTVASIAAAVVTVVVIGSVIGSGPQPSYAATPDALVYHPGAAVTATDLLRQAAKAALASKVGGAGSVDFIRTSSWDLNSRVDGRKVTTAVVPLNKQLWRGPGGAAVTVRQYGQPTFPDQDSRAAWEANGSPGANSRPIRVDHSAGDYPFLWPDRPPTRDGRLRDWLGQGHDVTTSGPLLMAIADLLNERVLTGPEAAAVLRLLAELPDLEYTGTVVDRAGRPGEAFSVTSDYSGLPTRYTVIVDVDAGSFLAFEQTLTTEAGQYNVRVPAVISYLVFVETRFTARMS</sequence>
<dbReference type="InterPro" id="IPR047789">
    <property type="entry name" value="CU044_5270-like"/>
</dbReference>
<evidence type="ECO:0000256" key="2">
    <source>
        <dbReference type="SAM" id="Phobius"/>
    </source>
</evidence>
<keyword evidence="4" id="KW-1185">Reference proteome</keyword>
<protein>
    <recommendedName>
        <fullName evidence="5">CU044_5270 family protein</fullName>
    </recommendedName>
</protein>
<feature type="compositionally biased region" description="Basic and acidic residues" evidence="1">
    <location>
        <begin position="1"/>
        <end position="16"/>
    </location>
</feature>
<comment type="caution">
    <text evidence="3">The sequence shown here is derived from an EMBL/GenBank/DDBJ whole genome shotgun (WGS) entry which is preliminary data.</text>
</comment>
<dbReference type="EMBL" id="BLPF01000001">
    <property type="protein sequence ID" value="GFJ77425.1"/>
    <property type="molecule type" value="Genomic_DNA"/>
</dbReference>
<keyword evidence="2" id="KW-0472">Membrane</keyword>
<name>A0A6V8K9L8_9ACTN</name>
<feature type="transmembrane region" description="Helical" evidence="2">
    <location>
        <begin position="66"/>
        <end position="87"/>
    </location>
</feature>
<feature type="region of interest" description="Disordered" evidence="1">
    <location>
        <begin position="184"/>
        <end position="206"/>
    </location>
</feature>
<evidence type="ECO:0000313" key="3">
    <source>
        <dbReference type="EMBL" id="GFJ77425.1"/>
    </source>
</evidence>
<evidence type="ECO:0000313" key="4">
    <source>
        <dbReference type="Proteomes" id="UP000482800"/>
    </source>
</evidence>